<dbReference type="PANTHER" id="PTHR46674:SF1">
    <property type="entry name" value="INACTIVE PEPTIDYL-PROLYL CIS-TRANS ISOMERASE FKBP6"/>
    <property type="match status" value="1"/>
</dbReference>
<dbReference type="GO" id="GO:0003755">
    <property type="term" value="F:peptidyl-prolyl cis-trans isomerase activity"/>
    <property type="evidence" value="ECO:0007669"/>
    <property type="project" value="UniProtKB-KW"/>
</dbReference>
<feature type="domain" description="PPIase FKBP-type" evidence="7">
    <location>
        <begin position="114"/>
        <end position="203"/>
    </location>
</feature>
<organism evidence="8 9">
    <name type="scientific">Bugula neritina</name>
    <name type="common">Brown bryozoan</name>
    <name type="synonym">Sertularia neritina</name>
    <dbReference type="NCBI Taxonomy" id="10212"/>
    <lineage>
        <taxon>Eukaryota</taxon>
        <taxon>Metazoa</taxon>
        <taxon>Spiralia</taxon>
        <taxon>Lophotrochozoa</taxon>
        <taxon>Bryozoa</taxon>
        <taxon>Gymnolaemata</taxon>
        <taxon>Cheilostomatida</taxon>
        <taxon>Flustrina</taxon>
        <taxon>Buguloidea</taxon>
        <taxon>Bugulidae</taxon>
        <taxon>Bugula</taxon>
    </lineage>
</organism>
<evidence type="ECO:0000256" key="2">
    <source>
        <dbReference type="ARBA" id="ARBA00022737"/>
    </source>
</evidence>
<evidence type="ECO:0000313" key="8">
    <source>
        <dbReference type="EMBL" id="KAF6016481.1"/>
    </source>
</evidence>
<dbReference type="Pfam" id="PF00254">
    <property type="entry name" value="FKBP_C"/>
    <property type="match status" value="1"/>
</dbReference>
<dbReference type="InterPro" id="IPR001179">
    <property type="entry name" value="PPIase_FKBP_dom"/>
</dbReference>
<feature type="repeat" description="TPR" evidence="5">
    <location>
        <begin position="280"/>
        <end position="313"/>
    </location>
</feature>
<comment type="similarity">
    <text evidence="1">Belongs to the FKBP6 family.</text>
</comment>
<dbReference type="Proteomes" id="UP000593567">
    <property type="component" value="Unassembled WGS sequence"/>
</dbReference>
<feature type="region of interest" description="Disordered" evidence="6">
    <location>
        <begin position="1"/>
        <end position="58"/>
    </location>
</feature>
<keyword evidence="4" id="KW-0697">Rotamase</keyword>
<evidence type="ECO:0000259" key="7">
    <source>
        <dbReference type="PROSITE" id="PS50059"/>
    </source>
</evidence>
<evidence type="ECO:0000256" key="4">
    <source>
        <dbReference type="PROSITE-ProRule" id="PRU00277"/>
    </source>
</evidence>
<dbReference type="EC" id="5.2.1.8" evidence="4"/>
<dbReference type="Gene3D" id="3.10.50.40">
    <property type="match status" value="1"/>
</dbReference>
<reference evidence="8" key="1">
    <citation type="submission" date="2020-06" db="EMBL/GenBank/DDBJ databases">
        <title>Draft genome of Bugula neritina, a colonial animal packing powerful symbionts and potential medicines.</title>
        <authorList>
            <person name="Rayko M."/>
        </authorList>
    </citation>
    <scope>NUCLEOTIDE SEQUENCE [LARGE SCALE GENOMIC DNA]</scope>
    <source>
        <strain evidence="8">Kwan_BN1</strain>
    </source>
</reference>
<keyword evidence="3 5" id="KW-0802">TPR repeat</keyword>
<dbReference type="Gene3D" id="1.25.40.10">
    <property type="entry name" value="Tetratricopeptide repeat domain"/>
    <property type="match status" value="1"/>
</dbReference>
<accession>A0A7J7ISV8</accession>
<dbReference type="PROSITE" id="PS50059">
    <property type="entry name" value="FKBP_PPIASE"/>
    <property type="match status" value="1"/>
</dbReference>
<dbReference type="PROSITE" id="PS50005">
    <property type="entry name" value="TPR"/>
    <property type="match status" value="1"/>
</dbReference>
<name>A0A7J7ISV8_BUGNE</name>
<comment type="catalytic activity">
    <reaction evidence="4">
        <text>[protein]-peptidylproline (omega=180) = [protein]-peptidylproline (omega=0)</text>
        <dbReference type="Rhea" id="RHEA:16237"/>
        <dbReference type="Rhea" id="RHEA-COMP:10747"/>
        <dbReference type="Rhea" id="RHEA-COMP:10748"/>
        <dbReference type="ChEBI" id="CHEBI:83833"/>
        <dbReference type="ChEBI" id="CHEBI:83834"/>
        <dbReference type="EC" id="5.2.1.8"/>
    </reaction>
</comment>
<gene>
    <name evidence="8" type="ORF">EB796_025207</name>
</gene>
<keyword evidence="2" id="KW-0677">Repeat</keyword>
<proteinExistence type="inferred from homology"/>
<dbReference type="Pfam" id="PF14559">
    <property type="entry name" value="TPR_19"/>
    <property type="match status" value="1"/>
</dbReference>
<keyword evidence="4" id="KW-0413">Isomerase</keyword>
<dbReference type="InterPro" id="IPR011990">
    <property type="entry name" value="TPR-like_helical_dom_sf"/>
</dbReference>
<dbReference type="GO" id="GO:0051879">
    <property type="term" value="F:Hsp90 protein binding"/>
    <property type="evidence" value="ECO:0007669"/>
    <property type="project" value="TreeGrafter"/>
</dbReference>
<dbReference type="GO" id="GO:0007283">
    <property type="term" value="P:spermatogenesis"/>
    <property type="evidence" value="ECO:0007669"/>
    <property type="project" value="TreeGrafter"/>
</dbReference>
<dbReference type="InterPro" id="IPR019734">
    <property type="entry name" value="TPR_rpt"/>
</dbReference>
<evidence type="ECO:0000256" key="1">
    <source>
        <dbReference type="ARBA" id="ARBA00009648"/>
    </source>
</evidence>
<dbReference type="GO" id="GO:0034587">
    <property type="term" value="P:piRNA processing"/>
    <property type="evidence" value="ECO:0007669"/>
    <property type="project" value="TreeGrafter"/>
</dbReference>
<dbReference type="SMART" id="SM00028">
    <property type="entry name" value="TPR"/>
    <property type="match status" value="3"/>
</dbReference>
<dbReference type="AlphaFoldDB" id="A0A7J7ISV8"/>
<dbReference type="InterPro" id="IPR042282">
    <property type="entry name" value="FKBP6/shu"/>
</dbReference>
<dbReference type="OrthoDB" id="8116123at2759"/>
<evidence type="ECO:0000256" key="3">
    <source>
        <dbReference type="ARBA" id="ARBA00022803"/>
    </source>
</evidence>
<dbReference type="PANTHER" id="PTHR46674">
    <property type="entry name" value="INACTIVE PEPTIDYL-PROLYL CIS-TRANS ISOMERASE FKBP6"/>
    <property type="match status" value="1"/>
</dbReference>
<feature type="compositionally biased region" description="Acidic residues" evidence="6">
    <location>
        <begin position="45"/>
        <end position="54"/>
    </location>
</feature>
<evidence type="ECO:0000256" key="6">
    <source>
        <dbReference type="SAM" id="MobiDB-lite"/>
    </source>
</evidence>
<protein>
    <recommendedName>
        <fullName evidence="4">peptidylprolyl isomerase</fullName>
        <ecNumber evidence="4">5.2.1.8</ecNumber>
    </recommendedName>
</protein>
<evidence type="ECO:0000313" key="9">
    <source>
        <dbReference type="Proteomes" id="UP000593567"/>
    </source>
</evidence>
<dbReference type="GO" id="GO:0005737">
    <property type="term" value="C:cytoplasm"/>
    <property type="evidence" value="ECO:0007669"/>
    <property type="project" value="TreeGrafter"/>
</dbReference>
<dbReference type="InterPro" id="IPR046357">
    <property type="entry name" value="PPIase_dom_sf"/>
</dbReference>
<dbReference type="EMBL" id="VXIV02003530">
    <property type="protein sequence ID" value="KAF6016481.1"/>
    <property type="molecule type" value="Genomic_DNA"/>
</dbReference>
<comment type="caution">
    <text evidence="8">The sequence shown here is derived from an EMBL/GenBank/DDBJ whole genome shotgun (WGS) entry which is preliminary data.</text>
</comment>
<dbReference type="SUPFAM" id="SSF54534">
    <property type="entry name" value="FKBP-like"/>
    <property type="match status" value="1"/>
</dbReference>
<sequence>MNELRQGKGVEFTIDEESFAPEESSTCFEHSEMYRNSELYNAADSDSDDTDETSDLTPFQRMRKKMVNVTEDGGVMKRVLKPGMGPTISEFVTQKQEMEQEKPEEERRTFDFDDIQVAYHYSGKQEMDSEPFDVTYLRDSRPQKAHLNDEFFLGFRIAVGSMKNKEVADFIISPEYAFGTMGCPPRIKPDATLQYRIEMVNYWATTEIDAYIKMSRESKKLVPVCKLVKLCSKLREEANKLYNSADFKGAAHSYGKAIRILDNANLQNDEDEAMQQRALVKLYLNRCQCAIKLAKWDQAITYSNKVLEIEPKNHKALYRKATAKMKFGDYDVARQIALLARTEYPNDQSIGKLLSDIDRQKSEDKRRERLMCSKMFQVTGENKNEKSSSAPEHLDLIRKFQESTLEELKLNSASYTGRELDSLAEAASQLNLTVQKNKEKEKWISLTIKKIS</sequence>
<evidence type="ECO:0000256" key="5">
    <source>
        <dbReference type="PROSITE-ProRule" id="PRU00339"/>
    </source>
</evidence>
<keyword evidence="9" id="KW-1185">Reference proteome</keyword>
<dbReference type="SUPFAM" id="SSF48452">
    <property type="entry name" value="TPR-like"/>
    <property type="match status" value="1"/>
</dbReference>